<dbReference type="KEGG" id="kqi:F1D05_10235"/>
<name>A0A7G6WW40_9ACTN</name>
<evidence type="ECO:0000259" key="1">
    <source>
        <dbReference type="Pfam" id="PF01636"/>
    </source>
</evidence>
<feature type="domain" description="Aminoglycoside phosphotransferase" evidence="1">
    <location>
        <begin position="33"/>
        <end position="245"/>
    </location>
</feature>
<dbReference type="EMBL" id="CP043661">
    <property type="protein sequence ID" value="QNE18205.1"/>
    <property type="molecule type" value="Genomic_DNA"/>
</dbReference>
<keyword evidence="3" id="KW-1185">Reference proteome</keyword>
<organism evidence="2 3">
    <name type="scientific">Kribbella qitaiheensis</name>
    <dbReference type="NCBI Taxonomy" id="1544730"/>
    <lineage>
        <taxon>Bacteria</taxon>
        <taxon>Bacillati</taxon>
        <taxon>Actinomycetota</taxon>
        <taxon>Actinomycetes</taxon>
        <taxon>Propionibacteriales</taxon>
        <taxon>Kribbellaceae</taxon>
        <taxon>Kribbella</taxon>
    </lineage>
</organism>
<protein>
    <submittedName>
        <fullName evidence="2">Aminoglycoside phosphotransferase family protein</fullName>
    </submittedName>
</protein>
<dbReference type="AlphaFoldDB" id="A0A7G6WW40"/>
<dbReference type="SUPFAM" id="SSF56112">
    <property type="entry name" value="Protein kinase-like (PK-like)"/>
    <property type="match status" value="1"/>
</dbReference>
<dbReference type="PANTHER" id="PTHR21310">
    <property type="entry name" value="AMINOGLYCOSIDE PHOSPHOTRANSFERASE-RELATED-RELATED"/>
    <property type="match status" value="1"/>
</dbReference>
<keyword evidence="2" id="KW-0808">Transferase</keyword>
<dbReference type="InterPro" id="IPR051678">
    <property type="entry name" value="AGP_Transferase"/>
</dbReference>
<reference evidence="3" key="1">
    <citation type="submission" date="2019-09" db="EMBL/GenBank/DDBJ databases">
        <title>Antimicrobial potential of Antarctic Bacteria.</title>
        <authorList>
            <person name="Benaud N."/>
            <person name="Edwards R.J."/>
            <person name="Ferrari B.C."/>
        </authorList>
    </citation>
    <scope>NUCLEOTIDE SEQUENCE [LARGE SCALE GENOMIC DNA]</scope>
    <source>
        <strain evidence="3">SPB151</strain>
    </source>
</reference>
<sequence length="294" mass="32628">MPSSSKAQTERSRVDQACRTAGIDAGELELLSLGDSATFRVGDEFVARVTRSAAQQSTAHREIAIARWLETAGLPAITAAADPVDDGPYTVTFWHHRPDLRSATPAEIAQYLLQLHALAPPADVDLQNVQPFVSISARVDAADIPDGDKQFLRSRLGELTDKWETVTFELPATVIHGDPHPDNVVATPDGTVLILDLERFSFGPPEWDLTLMASEYGSFRWITTQQYRQYADTYGYDVLAAPAYPVLRDIRELRMTSWLANKADQHPNTRTEALHRIACLRGDHGPRPWTWDAG</sequence>
<reference evidence="2 3" key="2">
    <citation type="journal article" date="2020" name="Microbiol. Resour. Announc.">
        <title>Antarctic desert soil bacteria exhibit high novel natural product potential, evaluated through long-read genome sequencing and comparative genomics.</title>
        <authorList>
            <person name="Benaud N."/>
            <person name="Edwards R.J."/>
            <person name="Amos T.G."/>
            <person name="D'Agostino P.M."/>
            <person name="Gutierrez-Chavez C."/>
            <person name="Montgomery K."/>
            <person name="Nicetic I."/>
            <person name="Ferrari B.C."/>
        </authorList>
    </citation>
    <scope>NUCLEOTIDE SEQUENCE [LARGE SCALE GENOMIC DNA]</scope>
    <source>
        <strain evidence="2 3">SPB151</strain>
    </source>
</reference>
<dbReference type="Proteomes" id="UP000515563">
    <property type="component" value="Chromosome"/>
</dbReference>
<proteinExistence type="predicted"/>
<evidence type="ECO:0000313" key="3">
    <source>
        <dbReference type="Proteomes" id="UP000515563"/>
    </source>
</evidence>
<dbReference type="InterPro" id="IPR002575">
    <property type="entry name" value="Aminoglycoside_PTrfase"/>
</dbReference>
<dbReference type="GO" id="GO:0016740">
    <property type="term" value="F:transferase activity"/>
    <property type="evidence" value="ECO:0007669"/>
    <property type="project" value="UniProtKB-KW"/>
</dbReference>
<dbReference type="InterPro" id="IPR011009">
    <property type="entry name" value="Kinase-like_dom_sf"/>
</dbReference>
<dbReference type="PANTHER" id="PTHR21310:SF40">
    <property type="entry name" value="AMINOGLYCOSIDE PHOSPHOTRANSFERASE DOMAIN-CONTAINING PROTEIN-RELATED"/>
    <property type="match status" value="1"/>
</dbReference>
<gene>
    <name evidence="2" type="ORF">F1D05_10235</name>
</gene>
<evidence type="ECO:0000313" key="2">
    <source>
        <dbReference type="EMBL" id="QNE18205.1"/>
    </source>
</evidence>
<dbReference type="RefSeq" id="WP_185447168.1">
    <property type="nucleotide sequence ID" value="NZ_CP043661.1"/>
</dbReference>
<dbReference type="Pfam" id="PF01636">
    <property type="entry name" value="APH"/>
    <property type="match status" value="1"/>
</dbReference>
<dbReference type="Gene3D" id="3.90.1200.10">
    <property type="match status" value="1"/>
</dbReference>
<accession>A0A7G6WW40</accession>